<evidence type="ECO:0000313" key="2">
    <source>
        <dbReference type="EMBL" id="CAH2247044.1"/>
    </source>
</evidence>
<feature type="coiled-coil region" evidence="1">
    <location>
        <begin position="85"/>
        <end position="119"/>
    </location>
</feature>
<sequence length="120" mass="13333">MAPLSDGPSWSSSEASFADIGELELPAIKHNAAVTPMKTAGQPVTEETLKTLLGDLCQNFAADINTFKEEINRVSVRLHDTELVTAVHETRLTRIESELTRLKNEQAQILNRMAAMEDRR</sequence>
<proteinExistence type="predicted"/>
<reference evidence="2" key="1">
    <citation type="submission" date="2022-03" db="EMBL/GenBank/DDBJ databases">
        <authorList>
            <person name="Alioto T."/>
            <person name="Alioto T."/>
            <person name="Gomez Garrido J."/>
        </authorList>
    </citation>
    <scope>NUCLEOTIDE SEQUENCE</scope>
</reference>
<dbReference type="Proteomes" id="UP001295444">
    <property type="component" value="Chromosome 02"/>
</dbReference>
<dbReference type="EMBL" id="OW240913">
    <property type="protein sequence ID" value="CAH2247044.1"/>
    <property type="molecule type" value="Genomic_DNA"/>
</dbReference>
<dbReference type="AlphaFoldDB" id="A0AAD1RB01"/>
<organism evidence="2 3">
    <name type="scientific">Pelobates cultripes</name>
    <name type="common">Western spadefoot toad</name>
    <dbReference type="NCBI Taxonomy" id="61616"/>
    <lineage>
        <taxon>Eukaryota</taxon>
        <taxon>Metazoa</taxon>
        <taxon>Chordata</taxon>
        <taxon>Craniata</taxon>
        <taxon>Vertebrata</taxon>
        <taxon>Euteleostomi</taxon>
        <taxon>Amphibia</taxon>
        <taxon>Batrachia</taxon>
        <taxon>Anura</taxon>
        <taxon>Pelobatoidea</taxon>
        <taxon>Pelobatidae</taxon>
        <taxon>Pelobates</taxon>
    </lineage>
</organism>
<evidence type="ECO:0000313" key="3">
    <source>
        <dbReference type="Proteomes" id="UP001295444"/>
    </source>
</evidence>
<accession>A0AAD1RB01</accession>
<evidence type="ECO:0000256" key="1">
    <source>
        <dbReference type="SAM" id="Coils"/>
    </source>
</evidence>
<gene>
    <name evidence="2" type="ORF">PECUL_23A029521</name>
</gene>
<keyword evidence="1" id="KW-0175">Coiled coil</keyword>
<name>A0AAD1RB01_PELCU</name>
<protein>
    <submittedName>
        <fullName evidence="2">Uncharacterized protein</fullName>
    </submittedName>
</protein>
<keyword evidence="3" id="KW-1185">Reference proteome</keyword>